<feature type="compositionally biased region" description="Basic residues" evidence="1">
    <location>
        <begin position="44"/>
        <end position="56"/>
    </location>
</feature>
<evidence type="ECO:0000313" key="3">
    <source>
        <dbReference type="Proteomes" id="UP001454036"/>
    </source>
</evidence>
<accession>A0AAV3R5S3</accession>
<proteinExistence type="predicted"/>
<keyword evidence="3" id="KW-1185">Reference proteome</keyword>
<feature type="region of interest" description="Disordered" evidence="1">
    <location>
        <begin position="1"/>
        <end position="23"/>
    </location>
</feature>
<sequence>MVKTRRGVNMSGKETKGKKKAIGPSDDACMVVELPVMNKEAQKAKGKKSKVKRKGPKAPVSTSMEEPVLSPIHIRSLPPVGATHEVTQEETPEIHNFYLPWVDYTNIRELDNPRSSRVIMDDDVGGDESHDKIQEEEHVIGEAIAPIVEERVIDSSCGEMSNAGDVSEKVASIVGDDVPEGDSVDVSHVDDMVIKGVKIPRGDVVRPQLEPTTPGTPPGTKRGTLRPTEPTPWIKPGRVRPSQPTPRTLPHQLH</sequence>
<feature type="region of interest" description="Disordered" evidence="1">
    <location>
        <begin position="40"/>
        <end position="66"/>
    </location>
</feature>
<evidence type="ECO:0000313" key="2">
    <source>
        <dbReference type="EMBL" id="GAA0171293.1"/>
    </source>
</evidence>
<gene>
    <name evidence="2" type="ORF">LIER_25361</name>
</gene>
<dbReference type="AlphaFoldDB" id="A0AAV3R5S3"/>
<evidence type="ECO:0000256" key="1">
    <source>
        <dbReference type="SAM" id="MobiDB-lite"/>
    </source>
</evidence>
<dbReference type="Proteomes" id="UP001454036">
    <property type="component" value="Unassembled WGS sequence"/>
</dbReference>
<feature type="region of interest" description="Disordered" evidence="1">
    <location>
        <begin position="203"/>
        <end position="254"/>
    </location>
</feature>
<organism evidence="2 3">
    <name type="scientific">Lithospermum erythrorhizon</name>
    <name type="common">Purple gromwell</name>
    <name type="synonym">Lithospermum officinale var. erythrorhizon</name>
    <dbReference type="NCBI Taxonomy" id="34254"/>
    <lineage>
        <taxon>Eukaryota</taxon>
        <taxon>Viridiplantae</taxon>
        <taxon>Streptophyta</taxon>
        <taxon>Embryophyta</taxon>
        <taxon>Tracheophyta</taxon>
        <taxon>Spermatophyta</taxon>
        <taxon>Magnoliopsida</taxon>
        <taxon>eudicotyledons</taxon>
        <taxon>Gunneridae</taxon>
        <taxon>Pentapetalae</taxon>
        <taxon>asterids</taxon>
        <taxon>lamiids</taxon>
        <taxon>Boraginales</taxon>
        <taxon>Boraginaceae</taxon>
        <taxon>Boraginoideae</taxon>
        <taxon>Lithospermeae</taxon>
        <taxon>Lithospermum</taxon>
    </lineage>
</organism>
<dbReference type="EMBL" id="BAABME010007612">
    <property type="protein sequence ID" value="GAA0171293.1"/>
    <property type="molecule type" value="Genomic_DNA"/>
</dbReference>
<comment type="caution">
    <text evidence="2">The sequence shown here is derived from an EMBL/GenBank/DDBJ whole genome shotgun (WGS) entry which is preliminary data.</text>
</comment>
<reference evidence="2 3" key="1">
    <citation type="submission" date="2024-01" db="EMBL/GenBank/DDBJ databases">
        <title>The complete chloroplast genome sequence of Lithospermum erythrorhizon: insights into the phylogenetic relationship among Boraginaceae species and the maternal lineages of purple gromwells.</title>
        <authorList>
            <person name="Okada T."/>
            <person name="Watanabe K."/>
        </authorList>
    </citation>
    <scope>NUCLEOTIDE SEQUENCE [LARGE SCALE GENOMIC DNA]</scope>
</reference>
<protein>
    <submittedName>
        <fullName evidence="2">Uncharacterized protein</fullName>
    </submittedName>
</protein>
<feature type="compositionally biased region" description="Low complexity" evidence="1">
    <location>
        <begin position="218"/>
        <end position="228"/>
    </location>
</feature>
<name>A0AAV3R5S3_LITER</name>